<evidence type="ECO:0000259" key="6">
    <source>
        <dbReference type="PROSITE" id="PS50110"/>
    </source>
</evidence>
<keyword evidence="3" id="KW-0238">DNA-binding</keyword>
<organism evidence="7 8">
    <name type="scientific">Ktedonobacter robiniae</name>
    <dbReference type="NCBI Taxonomy" id="2778365"/>
    <lineage>
        <taxon>Bacteria</taxon>
        <taxon>Bacillati</taxon>
        <taxon>Chloroflexota</taxon>
        <taxon>Ktedonobacteria</taxon>
        <taxon>Ktedonobacterales</taxon>
        <taxon>Ktedonobacteraceae</taxon>
        <taxon>Ktedonobacter</taxon>
    </lineage>
</organism>
<gene>
    <name evidence="7" type="ORF">KSB_16450</name>
</gene>
<dbReference type="InterPro" id="IPR001789">
    <property type="entry name" value="Sig_transdc_resp-reg_receiver"/>
</dbReference>
<evidence type="ECO:0000313" key="8">
    <source>
        <dbReference type="Proteomes" id="UP000654345"/>
    </source>
</evidence>
<evidence type="ECO:0000313" key="7">
    <source>
        <dbReference type="EMBL" id="GHO53170.1"/>
    </source>
</evidence>
<dbReference type="Proteomes" id="UP000654345">
    <property type="component" value="Unassembled WGS sequence"/>
</dbReference>
<dbReference type="CDD" id="cd19935">
    <property type="entry name" value="REC_OmpR_CusR-like"/>
    <property type="match status" value="1"/>
</dbReference>
<name>A0ABQ3ULC2_9CHLR</name>
<evidence type="ECO:0000256" key="1">
    <source>
        <dbReference type="ARBA" id="ARBA00023012"/>
    </source>
</evidence>
<dbReference type="EMBL" id="BNJG01000001">
    <property type="protein sequence ID" value="GHO53170.1"/>
    <property type="molecule type" value="Genomic_DNA"/>
</dbReference>
<evidence type="ECO:0000256" key="3">
    <source>
        <dbReference type="ARBA" id="ARBA00023125"/>
    </source>
</evidence>
<keyword evidence="5" id="KW-0597">Phosphoprotein</keyword>
<dbReference type="InterPro" id="IPR011006">
    <property type="entry name" value="CheY-like_superfamily"/>
</dbReference>
<dbReference type="InterPro" id="IPR039420">
    <property type="entry name" value="WalR-like"/>
</dbReference>
<evidence type="ECO:0000256" key="5">
    <source>
        <dbReference type="PROSITE-ProRule" id="PRU00169"/>
    </source>
</evidence>
<feature type="modified residue" description="4-aspartylphosphate" evidence="5">
    <location>
        <position position="51"/>
    </location>
</feature>
<dbReference type="Gene3D" id="6.10.250.690">
    <property type="match status" value="1"/>
</dbReference>
<dbReference type="SUPFAM" id="SSF52172">
    <property type="entry name" value="CheY-like"/>
    <property type="match status" value="1"/>
</dbReference>
<comment type="caution">
    <text evidence="7">The sequence shown here is derived from an EMBL/GenBank/DDBJ whole genome shotgun (WGS) entry which is preliminary data.</text>
</comment>
<sequence>MHILIVEDEQRLAYLLRRVLLEERHMVDMAHDGPSGLDLALSDGYDVIILDRMLPGLSGFEICRQIRDERVMTPVLMLTARGTVEDRVTGLNVGADDYLTKPFAMEELLARMNALLRRRDRRFDDTFQLVVGELLILQPKNLLY</sequence>
<dbReference type="Gene3D" id="3.40.50.2300">
    <property type="match status" value="1"/>
</dbReference>
<keyword evidence="8" id="KW-1185">Reference proteome</keyword>
<evidence type="ECO:0000256" key="4">
    <source>
        <dbReference type="ARBA" id="ARBA00023163"/>
    </source>
</evidence>
<dbReference type="Pfam" id="PF00072">
    <property type="entry name" value="Response_reg"/>
    <property type="match status" value="1"/>
</dbReference>
<dbReference type="PANTHER" id="PTHR48111">
    <property type="entry name" value="REGULATOR OF RPOS"/>
    <property type="match status" value="1"/>
</dbReference>
<dbReference type="SMART" id="SM00448">
    <property type="entry name" value="REC"/>
    <property type="match status" value="1"/>
</dbReference>
<dbReference type="PROSITE" id="PS50110">
    <property type="entry name" value="RESPONSE_REGULATORY"/>
    <property type="match status" value="1"/>
</dbReference>
<feature type="domain" description="Response regulatory" evidence="6">
    <location>
        <begin position="2"/>
        <end position="116"/>
    </location>
</feature>
<keyword evidence="1" id="KW-0902">Two-component regulatory system</keyword>
<keyword evidence="2" id="KW-0805">Transcription regulation</keyword>
<keyword evidence="4" id="KW-0804">Transcription</keyword>
<proteinExistence type="predicted"/>
<reference evidence="7 8" key="1">
    <citation type="journal article" date="2021" name="Int. J. Syst. Evol. Microbiol.">
        <title>Reticulibacter mediterranei gen. nov., sp. nov., within the new family Reticulibacteraceae fam. nov., and Ktedonospora formicarum gen. nov., sp. nov., Ktedonobacter robiniae sp. nov., Dictyobacter formicarum sp. nov. and Dictyobacter arantiisoli sp. nov., belonging to the class Ktedonobacteria.</title>
        <authorList>
            <person name="Yabe S."/>
            <person name="Zheng Y."/>
            <person name="Wang C.M."/>
            <person name="Sakai Y."/>
            <person name="Abe K."/>
            <person name="Yokota A."/>
            <person name="Donadio S."/>
            <person name="Cavaletti L."/>
            <person name="Monciardini P."/>
        </authorList>
    </citation>
    <scope>NUCLEOTIDE SEQUENCE [LARGE SCALE GENOMIC DNA]</scope>
    <source>
        <strain evidence="7 8">SOSP1-30</strain>
    </source>
</reference>
<evidence type="ECO:0000256" key="2">
    <source>
        <dbReference type="ARBA" id="ARBA00023015"/>
    </source>
</evidence>
<protein>
    <recommendedName>
        <fullName evidence="6">Response regulatory domain-containing protein</fullName>
    </recommendedName>
</protein>
<dbReference type="RefSeq" id="WP_236037958.1">
    <property type="nucleotide sequence ID" value="NZ_BNJG01000001.1"/>
</dbReference>
<accession>A0ABQ3ULC2</accession>
<dbReference type="PANTHER" id="PTHR48111:SF22">
    <property type="entry name" value="REGULATOR OF RPOS"/>
    <property type="match status" value="1"/>
</dbReference>